<dbReference type="GO" id="GO:0031110">
    <property type="term" value="P:regulation of microtubule polymerization or depolymerization"/>
    <property type="evidence" value="ECO:0007669"/>
    <property type="project" value="TreeGrafter"/>
</dbReference>
<dbReference type="Gene3D" id="6.10.250.1370">
    <property type="match status" value="1"/>
</dbReference>
<dbReference type="EMBL" id="JANPWB010000002">
    <property type="protein sequence ID" value="KAJ1210789.1"/>
    <property type="molecule type" value="Genomic_DNA"/>
</dbReference>
<dbReference type="AlphaFoldDB" id="A0AAV7WFE8"/>
<evidence type="ECO:0000313" key="6">
    <source>
        <dbReference type="EMBL" id="KAJ1210789.1"/>
    </source>
</evidence>
<dbReference type="GO" id="GO:0072686">
    <property type="term" value="C:mitotic spindle"/>
    <property type="evidence" value="ECO:0007669"/>
    <property type="project" value="TreeGrafter"/>
</dbReference>
<gene>
    <name evidence="6" type="ORF">NDU88_006151</name>
</gene>
<dbReference type="GO" id="GO:0007059">
    <property type="term" value="P:chromosome segregation"/>
    <property type="evidence" value="ECO:0007669"/>
    <property type="project" value="InterPro"/>
</dbReference>
<dbReference type="InterPro" id="IPR042031">
    <property type="entry name" value="SKA1_MBD_sf"/>
</dbReference>
<keyword evidence="2 5" id="KW-0175">Coiled coil</keyword>
<dbReference type="GO" id="GO:0008017">
    <property type="term" value="F:microtubule binding"/>
    <property type="evidence" value="ECO:0007669"/>
    <property type="project" value="InterPro"/>
</dbReference>
<feature type="coiled-coil region" evidence="5">
    <location>
        <begin position="61"/>
        <end position="91"/>
    </location>
</feature>
<dbReference type="FunFam" id="1.10.10.1890:FF:000002">
    <property type="entry name" value="Spindle and kinetochore-associated protein 1"/>
    <property type="match status" value="1"/>
</dbReference>
<proteinExistence type="inferred from homology"/>
<protein>
    <recommendedName>
        <fullName evidence="3">SKA complex subunit 1</fullName>
    </recommendedName>
    <alternativeName>
        <fullName evidence="4">Spindle and kinetochore-associated protein 1</fullName>
    </alternativeName>
</protein>
<dbReference type="Pfam" id="PF07160">
    <property type="entry name" value="SKA1"/>
    <property type="match status" value="1"/>
</dbReference>
<dbReference type="GO" id="GO:0000278">
    <property type="term" value="P:mitotic cell cycle"/>
    <property type="evidence" value="ECO:0007669"/>
    <property type="project" value="TreeGrafter"/>
</dbReference>
<evidence type="ECO:0000256" key="4">
    <source>
        <dbReference type="ARBA" id="ARBA00047202"/>
    </source>
</evidence>
<dbReference type="PANTHER" id="PTHR28573:SF1">
    <property type="entry name" value="SPINDLE AND KINETOCHORE-ASSOCIATED PROTEIN 1"/>
    <property type="match status" value="1"/>
</dbReference>
<organism evidence="6 7">
    <name type="scientific">Pleurodeles waltl</name>
    <name type="common">Iberian ribbed newt</name>
    <dbReference type="NCBI Taxonomy" id="8319"/>
    <lineage>
        <taxon>Eukaryota</taxon>
        <taxon>Metazoa</taxon>
        <taxon>Chordata</taxon>
        <taxon>Craniata</taxon>
        <taxon>Vertebrata</taxon>
        <taxon>Euteleostomi</taxon>
        <taxon>Amphibia</taxon>
        <taxon>Batrachia</taxon>
        <taxon>Caudata</taxon>
        <taxon>Salamandroidea</taxon>
        <taxon>Salamandridae</taxon>
        <taxon>Pleurodelinae</taxon>
        <taxon>Pleurodeles</taxon>
    </lineage>
</organism>
<comment type="similarity">
    <text evidence="1">Belongs to the SKA1 family.</text>
</comment>
<evidence type="ECO:0000256" key="3">
    <source>
        <dbReference type="ARBA" id="ARBA00047182"/>
    </source>
</evidence>
<evidence type="ECO:0000256" key="5">
    <source>
        <dbReference type="SAM" id="Coils"/>
    </source>
</evidence>
<accession>A0AAV7WFE8</accession>
<evidence type="ECO:0000256" key="1">
    <source>
        <dbReference type="ARBA" id="ARBA00006836"/>
    </source>
</evidence>
<dbReference type="GO" id="GO:0051301">
    <property type="term" value="P:cell division"/>
    <property type="evidence" value="ECO:0007669"/>
    <property type="project" value="InterPro"/>
</dbReference>
<comment type="caution">
    <text evidence="6">The sequence shown here is derived from an EMBL/GenBank/DDBJ whole genome shotgun (WGS) entry which is preliminary data.</text>
</comment>
<dbReference type="Gene3D" id="1.10.10.1890">
    <property type="entry name" value="Ska1 microtubule binding domain-like"/>
    <property type="match status" value="1"/>
</dbReference>
<sequence>MTTCQKELNVEREGDMASTDLEDLCWHINSKISTVKKILQLRNIGQDPSLETVLGKIAEESHALHLLLNRLEREVQRQENLSNSLKELEISIKEDHMAAIHLKENIPPHLPKKTKNCAADLKAQSVETTRFEEHVPDKKPAKAKKPIKEMELITVQEFESIPAYMKNRLTYDQINSFIEEINKAVVGKYKILHQPPKSMSSNVRKLYYRFQEEETKDTKGQYFIVDQDIKEFTQLKVDKRFHGMLNILRHCQRLREVRGKGIVRYTIF</sequence>
<name>A0AAV7WFE8_PLEWA</name>
<dbReference type="PANTHER" id="PTHR28573">
    <property type="entry name" value="SPINDLE AND KINETOCHORE-ASSOCIATED PROTEIN 1"/>
    <property type="match status" value="1"/>
</dbReference>
<evidence type="ECO:0000256" key="2">
    <source>
        <dbReference type="ARBA" id="ARBA00023054"/>
    </source>
</evidence>
<dbReference type="InterPro" id="IPR009829">
    <property type="entry name" value="SKA1"/>
</dbReference>
<dbReference type="Proteomes" id="UP001066276">
    <property type="component" value="Chromosome 1_2"/>
</dbReference>
<reference evidence="6" key="1">
    <citation type="journal article" date="2022" name="bioRxiv">
        <title>Sequencing and chromosome-scale assembly of the giantPleurodeles waltlgenome.</title>
        <authorList>
            <person name="Brown T."/>
            <person name="Elewa A."/>
            <person name="Iarovenko S."/>
            <person name="Subramanian E."/>
            <person name="Araus A.J."/>
            <person name="Petzold A."/>
            <person name="Susuki M."/>
            <person name="Suzuki K.-i.T."/>
            <person name="Hayashi T."/>
            <person name="Toyoda A."/>
            <person name="Oliveira C."/>
            <person name="Osipova E."/>
            <person name="Leigh N.D."/>
            <person name="Simon A."/>
            <person name="Yun M.H."/>
        </authorList>
    </citation>
    <scope>NUCLEOTIDE SEQUENCE</scope>
    <source>
        <strain evidence="6">20211129_DDA</strain>
        <tissue evidence="6">Liver</tissue>
    </source>
</reference>
<dbReference type="GO" id="GO:0005876">
    <property type="term" value="C:spindle microtubule"/>
    <property type="evidence" value="ECO:0007669"/>
    <property type="project" value="TreeGrafter"/>
</dbReference>
<dbReference type="GO" id="GO:0000940">
    <property type="term" value="C:outer kinetochore"/>
    <property type="evidence" value="ECO:0007669"/>
    <property type="project" value="TreeGrafter"/>
</dbReference>
<keyword evidence="7" id="KW-1185">Reference proteome</keyword>
<evidence type="ECO:0000313" key="7">
    <source>
        <dbReference type="Proteomes" id="UP001066276"/>
    </source>
</evidence>